<dbReference type="Proteomes" id="UP000030206">
    <property type="component" value="Segment"/>
</dbReference>
<name>A0A0A0RRT8_9CAUD</name>
<protein>
    <submittedName>
        <fullName evidence="1">Uncharacterized protein</fullName>
    </submittedName>
</protein>
<dbReference type="RefSeq" id="YP_009150988.1">
    <property type="nucleotide sequence ID" value="NC_027366.1"/>
</dbReference>
<dbReference type="KEGG" id="vg:24606928"/>
<gene>
    <name evidence="1" type="ORF">CPT_Mater29</name>
</gene>
<sequence>MRYTGSKEWVGLNLNNVICFKPTEKALEIIRKHSPKPVTDDDGYYFFTVYHLIQIFGEHMWQLPLGRIAENDEIFVDQQMDYGTGKLIRTKYGFEKVKEEE</sequence>
<keyword evidence="2" id="KW-1185">Reference proteome</keyword>
<organism evidence="1 2">
    <name type="scientific">Bacillus phage Mater</name>
    <dbReference type="NCBI Taxonomy" id="1540090"/>
    <lineage>
        <taxon>Viruses</taxon>
        <taxon>Duplodnaviria</taxon>
        <taxon>Heunggongvirae</taxon>
        <taxon>Uroviricota</taxon>
        <taxon>Caudoviricetes</taxon>
        <taxon>Herelleviridae</taxon>
        <taxon>Bastillevirinae</taxon>
        <taxon>Matervirus</taxon>
        <taxon>Matervirus mater</taxon>
    </lineage>
</organism>
<dbReference type="EMBL" id="KM236245">
    <property type="protein sequence ID" value="AIW03186.1"/>
    <property type="molecule type" value="Genomic_DNA"/>
</dbReference>
<proteinExistence type="predicted"/>
<dbReference type="GeneID" id="24606928"/>
<reference evidence="1 2" key="1">
    <citation type="submission" date="2014-07" db="EMBL/GenBank/DDBJ databases">
        <title>Complete Genome of Bacillus megaterium Myophage Mater.</title>
        <authorList>
            <person name="Lancaster J.C."/>
            <person name="Hodde M.K."/>
            <person name="Hernandez A.C."/>
            <person name="Everett G.F.K."/>
        </authorList>
    </citation>
    <scope>NUCLEOTIDE SEQUENCE [LARGE SCALE GENOMIC DNA]</scope>
</reference>
<evidence type="ECO:0000313" key="1">
    <source>
        <dbReference type="EMBL" id="AIW03186.1"/>
    </source>
</evidence>
<accession>A0A0A0RRT8</accession>
<evidence type="ECO:0000313" key="2">
    <source>
        <dbReference type="Proteomes" id="UP000030206"/>
    </source>
</evidence>